<feature type="region of interest" description="Disordered" evidence="5">
    <location>
        <begin position="842"/>
        <end position="866"/>
    </location>
</feature>
<dbReference type="InterPro" id="IPR002464">
    <property type="entry name" value="DNA/RNA_helicase_DEAH_CS"/>
</dbReference>
<dbReference type="PROSITE" id="PS00690">
    <property type="entry name" value="DEAH_ATP_HELICASE"/>
    <property type="match status" value="1"/>
</dbReference>
<dbReference type="InterPro" id="IPR013689">
    <property type="entry name" value="RNA_helicase_ATP-dep_HrpB_C"/>
</dbReference>
<dbReference type="EMBL" id="BJYF01000020">
    <property type="protein sequence ID" value="GEN60666.1"/>
    <property type="molecule type" value="Genomic_DNA"/>
</dbReference>
<dbReference type="InterPro" id="IPR010225">
    <property type="entry name" value="HrpB"/>
</dbReference>
<evidence type="ECO:0000256" key="3">
    <source>
        <dbReference type="ARBA" id="ARBA00022806"/>
    </source>
</evidence>
<feature type="domain" description="Helicase C-terminal" evidence="7">
    <location>
        <begin position="233"/>
        <end position="396"/>
    </location>
</feature>
<evidence type="ECO:0000313" key="9">
    <source>
        <dbReference type="Proteomes" id="UP000321635"/>
    </source>
</evidence>
<dbReference type="CDD" id="cd18791">
    <property type="entry name" value="SF2_C_RHA"/>
    <property type="match status" value="1"/>
</dbReference>
<dbReference type="AlphaFoldDB" id="A0A511XCH2"/>
<dbReference type="PROSITE" id="PS51194">
    <property type="entry name" value="HELICASE_CTER"/>
    <property type="match status" value="1"/>
</dbReference>
<dbReference type="SMART" id="SM00847">
    <property type="entry name" value="HA2"/>
    <property type="match status" value="1"/>
</dbReference>
<sequence>MDNVRAFPAPTPVADDLPVRAILPELAATLAERPNVVLVAPPGAGKTTLAPLALLEAPWRDPSARIIVLEPRRLAARAAAERMASLLGQRAGQTVGFRTRLESTVSDATRIEVVTEGLFLRRLLSDPTLADTACVIFDEIHERSLDADLSLAFTLDLQQTLRPDLRLVAMSATADTATLCRLLDAPALVSEGRQHPVTIRHAKRDLTHVRDLPLAAAQAVLDILHAPSGQPAPHRDALAEEAGGDILVFLPGVGEIRRAATALERAPAAVLPLHGELPPAEQARALAPDPAGRRRVILSTSIAETSLTVPGVRIVIDGGFRRAPRFDPGAGLSRLETMRISRAAATQRSGRAGREAPGYALRLWTEATGRGMPPHDRPEILDADLSGFVLATAVWTEEMGGENGALRFPDAPPNGGVATATELLKELGALDERGKPTSLGKRMATIGAHPRLAAIMLATRTAGESALAADIAALLEERDPLRPRHTPGAGGPPPVPPSDIALRLDLIGGGDHPDADRGALSRIRQAAAQYRRRLRVPAGTQAEGDVSALLAAGFPDRIAQSRGGAGDGDFRLSGGGSARIGRADPLADRKLLAVASLFLRKSAEIRLAAPLDPDNLPDTLLARATEQVETALDPVSGAIIARRRVRLGALVLRDRTETVRGEDAAGLLARQAAATLGTAFDWTDAARQFQARVAVARAELGLEETLPDLSDEALAASIEEWLTPWLDGVTKLSTLRDLDLLAILRARLDYADLSALDRELPTELSLKGGRIKVDYTQPVPVASARAQTFYGTSETPRLAGGRVKLRLALLSPASRPQALTADLASFWANGWADMRRDMRGRYPRHDWPENPALAEPPQPGPRRERR</sequence>
<reference evidence="8 9" key="1">
    <citation type="submission" date="2019-07" db="EMBL/GenBank/DDBJ databases">
        <title>Whole genome shotgun sequence of Acetobacter nitrogenifigens NBRC 105050.</title>
        <authorList>
            <person name="Hosoyama A."/>
            <person name="Uohara A."/>
            <person name="Ohji S."/>
            <person name="Ichikawa N."/>
        </authorList>
    </citation>
    <scope>NUCLEOTIDE SEQUENCE [LARGE SCALE GENOMIC DNA]</scope>
    <source>
        <strain evidence="8 9">NBRC 105050</strain>
    </source>
</reference>
<dbReference type="PANTHER" id="PTHR43519">
    <property type="entry name" value="ATP-DEPENDENT RNA HELICASE HRPB"/>
    <property type="match status" value="1"/>
</dbReference>
<evidence type="ECO:0000256" key="4">
    <source>
        <dbReference type="ARBA" id="ARBA00022840"/>
    </source>
</evidence>
<evidence type="ECO:0000259" key="7">
    <source>
        <dbReference type="PROSITE" id="PS51194"/>
    </source>
</evidence>
<dbReference type="STRING" id="1120919.GCA_000429165_02652"/>
<dbReference type="SMART" id="SM00490">
    <property type="entry name" value="HELICc"/>
    <property type="match status" value="1"/>
</dbReference>
<keyword evidence="9" id="KW-1185">Reference proteome</keyword>
<dbReference type="SMART" id="SM00487">
    <property type="entry name" value="DEXDc"/>
    <property type="match status" value="1"/>
</dbReference>
<dbReference type="OrthoDB" id="9805617at2"/>
<dbReference type="InterPro" id="IPR007502">
    <property type="entry name" value="Helicase-assoc_dom"/>
</dbReference>
<evidence type="ECO:0000256" key="1">
    <source>
        <dbReference type="ARBA" id="ARBA00022741"/>
    </source>
</evidence>
<keyword evidence="1" id="KW-0547">Nucleotide-binding</keyword>
<dbReference type="InterPro" id="IPR049614">
    <property type="entry name" value="HrpB_DEXH"/>
</dbReference>
<dbReference type="PIRSF" id="PIRSF005496">
    <property type="entry name" value="ATP_hel_hrpB"/>
    <property type="match status" value="1"/>
</dbReference>
<proteinExistence type="predicted"/>
<dbReference type="Gene3D" id="3.40.50.300">
    <property type="entry name" value="P-loop containing nucleotide triphosphate hydrolases"/>
    <property type="match status" value="2"/>
</dbReference>
<dbReference type="Gene3D" id="1.20.120.1080">
    <property type="match status" value="1"/>
</dbReference>
<dbReference type="InterPro" id="IPR027417">
    <property type="entry name" value="P-loop_NTPase"/>
</dbReference>
<evidence type="ECO:0000256" key="2">
    <source>
        <dbReference type="ARBA" id="ARBA00022801"/>
    </source>
</evidence>
<comment type="caution">
    <text evidence="8">The sequence shown here is derived from an EMBL/GenBank/DDBJ whole genome shotgun (WGS) entry which is preliminary data.</text>
</comment>
<feature type="domain" description="Helicase ATP-binding" evidence="6">
    <location>
        <begin position="27"/>
        <end position="192"/>
    </location>
</feature>
<evidence type="ECO:0000259" key="6">
    <source>
        <dbReference type="PROSITE" id="PS51192"/>
    </source>
</evidence>
<evidence type="ECO:0000256" key="5">
    <source>
        <dbReference type="SAM" id="MobiDB-lite"/>
    </source>
</evidence>
<dbReference type="InterPro" id="IPR014001">
    <property type="entry name" value="Helicase_ATP-bd"/>
</dbReference>
<dbReference type="GO" id="GO:0016787">
    <property type="term" value="F:hydrolase activity"/>
    <property type="evidence" value="ECO:0007669"/>
    <property type="project" value="UniProtKB-KW"/>
</dbReference>
<name>A0A511XCH2_9PROT</name>
<dbReference type="GO" id="GO:0003676">
    <property type="term" value="F:nucleic acid binding"/>
    <property type="evidence" value="ECO:0007669"/>
    <property type="project" value="InterPro"/>
</dbReference>
<gene>
    <name evidence="8" type="ORF">ANI02nite_25500</name>
</gene>
<accession>A0A511XCH2</accession>
<dbReference type="RefSeq" id="WP_026398295.1">
    <property type="nucleotide sequence ID" value="NZ_AUBI01000011.1"/>
</dbReference>
<dbReference type="InterPro" id="IPR001650">
    <property type="entry name" value="Helicase_C-like"/>
</dbReference>
<dbReference type="Proteomes" id="UP000321635">
    <property type="component" value="Unassembled WGS sequence"/>
</dbReference>
<evidence type="ECO:0000313" key="8">
    <source>
        <dbReference type="EMBL" id="GEN60666.1"/>
    </source>
</evidence>
<dbReference type="Pfam" id="PF00270">
    <property type="entry name" value="DEAD"/>
    <property type="match status" value="1"/>
</dbReference>
<organism evidence="8 9">
    <name type="scientific">Acetobacter nitrogenifigens DSM 23921 = NBRC 105050</name>
    <dbReference type="NCBI Taxonomy" id="1120919"/>
    <lineage>
        <taxon>Bacteria</taxon>
        <taxon>Pseudomonadati</taxon>
        <taxon>Pseudomonadota</taxon>
        <taxon>Alphaproteobacteria</taxon>
        <taxon>Acetobacterales</taxon>
        <taxon>Acetobacteraceae</taxon>
        <taxon>Acetobacter</taxon>
    </lineage>
</organism>
<dbReference type="CDD" id="cd17990">
    <property type="entry name" value="DEXHc_HrpB"/>
    <property type="match status" value="1"/>
</dbReference>
<dbReference type="Pfam" id="PF08482">
    <property type="entry name" value="HrpB_C"/>
    <property type="match status" value="1"/>
</dbReference>
<keyword evidence="4" id="KW-0067">ATP-binding</keyword>
<keyword evidence="2" id="KW-0378">Hydrolase</keyword>
<dbReference type="GO" id="GO:0004386">
    <property type="term" value="F:helicase activity"/>
    <property type="evidence" value="ECO:0007669"/>
    <property type="project" value="UniProtKB-KW"/>
</dbReference>
<dbReference type="NCBIfam" id="TIGR01970">
    <property type="entry name" value="DEAH_box_HrpB"/>
    <property type="match status" value="1"/>
</dbReference>
<dbReference type="InterPro" id="IPR011545">
    <property type="entry name" value="DEAD/DEAH_box_helicase_dom"/>
</dbReference>
<dbReference type="GO" id="GO:0005524">
    <property type="term" value="F:ATP binding"/>
    <property type="evidence" value="ECO:0007669"/>
    <property type="project" value="UniProtKB-KW"/>
</dbReference>
<dbReference type="SUPFAM" id="SSF52540">
    <property type="entry name" value="P-loop containing nucleoside triphosphate hydrolases"/>
    <property type="match status" value="1"/>
</dbReference>
<dbReference type="PROSITE" id="PS51192">
    <property type="entry name" value="HELICASE_ATP_BIND_1"/>
    <property type="match status" value="1"/>
</dbReference>
<dbReference type="Pfam" id="PF00271">
    <property type="entry name" value="Helicase_C"/>
    <property type="match status" value="1"/>
</dbReference>
<protein>
    <submittedName>
        <fullName evidence="8">ATP-dependent helicase HrpB</fullName>
    </submittedName>
</protein>
<dbReference type="PANTHER" id="PTHR43519:SF1">
    <property type="entry name" value="ATP-DEPENDENT RNA HELICASE HRPB"/>
    <property type="match status" value="1"/>
</dbReference>
<keyword evidence="3 8" id="KW-0347">Helicase</keyword>